<dbReference type="InterPro" id="IPR050343">
    <property type="entry name" value="RsuA_PseudoU_synthase"/>
</dbReference>
<reference evidence="6 7" key="1">
    <citation type="submission" date="2015-06" db="EMBL/GenBank/DDBJ databases">
        <title>Genome sequencing of Thermotogales isolates from hydrothermal vents.</title>
        <authorList>
            <person name="Haverkamp T.H."/>
            <person name="Kublanov I.V."/>
            <person name="Nesbo C.L."/>
        </authorList>
    </citation>
    <scope>NUCLEOTIDE SEQUENCE [LARGE SCALE GENOMIC DNA]</scope>
    <source>
        <strain evidence="7">ik275mar</strain>
    </source>
</reference>
<feature type="domain" description="RNA-binding S4" evidence="5">
    <location>
        <begin position="8"/>
        <end position="71"/>
    </location>
</feature>
<dbReference type="SUPFAM" id="SSF55120">
    <property type="entry name" value="Pseudouridine synthase"/>
    <property type="match status" value="1"/>
</dbReference>
<name>A0ABX3IIA4_9BACT</name>
<evidence type="ECO:0000259" key="5">
    <source>
        <dbReference type="SMART" id="SM00363"/>
    </source>
</evidence>
<accession>A0ABX3IIA4</accession>
<dbReference type="InterPro" id="IPR020103">
    <property type="entry name" value="PsdUridine_synth_cat_dom_sf"/>
</dbReference>
<dbReference type="InterPro" id="IPR042092">
    <property type="entry name" value="PsdUridine_s_RsuA/RluB/E/F_cat"/>
</dbReference>
<protein>
    <submittedName>
        <fullName evidence="6">Pseudouridine synthase</fullName>
    </submittedName>
</protein>
<dbReference type="Gene3D" id="3.10.290.10">
    <property type="entry name" value="RNA-binding S4 domain"/>
    <property type="match status" value="1"/>
</dbReference>
<dbReference type="EMBL" id="LBFC01000009">
    <property type="protein sequence ID" value="ONN27570.1"/>
    <property type="molecule type" value="Genomic_DNA"/>
</dbReference>
<sequence length="243" mass="28286">MLERGEKIKLQKYLQLCGYARRKADIIIFSGRIKVNNKVVKEPWYEVKNSDVVSLDNQKLTSNNFEYYALHKPKGYVTTLYDPKEKKTIKEFFKDKPLKVAGRLDKDATGVLILTNDGELINILTSAKYRVKKVYIVKVKGKINFKELLTLKKGIWDNGEFLRLEYFEILDVGFNYSTVKVEMIKGKKHEVKRLFKNINHEVLELKRISHGPIDISFVPNPGDIKEIKGKLLKKLLKLKERKA</sequence>
<dbReference type="Pfam" id="PF01479">
    <property type="entry name" value="S4"/>
    <property type="match status" value="1"/>
</dbReference>
<dbReference type="PROSITE" id="PS50889">
    <property type="entry name" value="S4"/>
    <property type="match status" value="1"/>
</dbReference>
<dbReference type="InterPro" id="IPR036986">
    <property type="entry name" value="S4_RNA-bd_sf"/>
</dbReference>
<comment type="caution">
    <text evidence="6">The sequence shown here is derived from an EMBL/GenBank/DDBJ whole genome shotgun (WGS) entry which is preliminary data.</text>
</comment>
<keyword evidence="2 4" id="KW-0694">RNA-binding</keyword>
<dbReference type="InterPro" id="IPR002942">
    <property type="entry name" value="S4_RNA-bd"/>
</dbReference>
<dbReference type="SUPFAM" id="SSF55174">
    <property type="entry name" value="Alpha-L RNA-binding motif"/>
    <property type="match status" value="1"/>
</dbReference>
<dbReference type="InterPro" id="IPR020094">
    <property type="entry name" value="TruA/RsuA/RluB/E/F_N"/>
</dbReference>
<dbReference type="PROSITE" id="PS01149">
    <property type="entry name" value="PSI_RSU"/>
    <property type="match status" value="1"/>
</dbReference>
<proteinExistence type="inferred from homology"/>
<evidence type="ECO:0000256" key="4">
    <source>
        <dbReference type="PROSITE-ProRule" id="PRU00182"/>
    </source>
</evidence>
<dbReference type="Proteomes" id="UP000242616">
    <property type="component" value="Unassembled WGS sequence"/>
</dbReference>
<dbReference type="Gene3D" id="3.30.70.1560">
    <property type="entry name" value="Alpha-L RNA-binding motif"/>
    <property type="match status" value="1"/>
</dbReference>
<evidence type="ECO:0000313" key="6">
    <source>
        <dbReference type="EMBL" id="ONN27570.1"/>
    </source>
</evidence>
<comment type="similarity">
    <text evidence="1">Belongs to the pseudouridine synthase RsuA family.</text>
</comment>
<dbReference type="InterPro" id="IPR018496">
    <property type="entry name" value="PsdUridine_synth_RsuA/RluB_CS"/>
</dbReference>
<gene>
    <name evidence="6" type="ORF">XJ44_02830</name>
</gene>
<dbReference type="InterPro" id="IPR006145">
    <property type="entry name" value="PsdUridine_synth_RsuA/RluA"/>
</dbReference>
<evidence type="ECO:0000256" key="3">
    <source>
        <dbReference type="ARBA" id="ARBA00023235"/>
    </source>
</evidence>
<evidence type="ECO:0000256" key="1">
    <source>
        <dbReference type="ARBA" id="ARBA00008348"/>
    </source>
</evidence>
<organism evidence="6 7">
    <name type="scientific">Thermosipho affectus</name>
    <dbReference type="NCBI Taxonomy" id="660294"/>
    <lineage>
        <taxon>Bacteria</taxon>
        <taxon>Thermotogati</taxon>
        <taxon>Thermotogota</taxon>
        <taxon>Thermotogae</taxon>
        <taxon>Thermotogales</taxon>
        <taxon>Fervidobacteriaceae</taxon>
        <taxon>Thermosipho</taxon>
    </lineage>
</organism>
<evidence type="ECO:0000256" key="2">
    <source>
        <dbReference type="ARBA" id="ARBA00022884"/>
    </source>
</evidence>
<dbReference type="CDD" id="cd00165">
    <property type="entry name" value="S4"/>
    <property type="match status" value="1"/>
</dbReference>
<dbReference type="PANTHER" id="PTHR47683:SF4">
    <property type="entry name" value="PSEUDOURIDINE SYNTHASE"/>
    <property type="match status" value="1"/>
</dbReference>
<dbReference type="Pfam" id="PF00849">
    <property type="entry name" value="PseudoU_synth_2"/>
    <property type="match status" value="1"/>
</dbReference>
<dbReference type="SMART" id="SM00363">
    <property type="entry name" value="S4"/>
    <property type="match status" value="1"/>
</dbReference>
<dbReference type="PANTHER" id="PTHR47683">
    <property type="entry name" value="PSEUDOURIDINE SYNTHASE FAMILY PROTEIN-RELATED"/>
    <property type="match status" value="1"/>
</dbReference>
<keyword evidence="7" id="KW-1185">Reference proteome</keyword>
<keyword evidence="3" id="KW-0413">Isomerase</keyword>
<evidence type="ECO:0000313" key="7">
    <source>
        <dbReference type="Proteomes" id="UP000242616"/>
    </source>
</evidence>
<dbReference type="Gene3D" id="3.30.70.580">
    <property type="entry name" value="Pseudouridine synthase I, catalytic domain, N-terminal subdomain"/>
    <property type="match status" value="1"/>
</dbReference>